<feature type="transmembrane region" description="Helical" evidence="6">
    <location>
        <begin position="1002"/>
        <end position="1026"/>
    </location>
</feature>
<name>A0A177B4S4_9BILA</name>
<dbReference type="GO" id="GO:1905515">
    <property type="term" value="P:non-motile cilium assembly"/>
    <property type="evidence" value="ECO:0007669"/>
    <property type="project" value="TreeGrafter"/>
</dbReference>
<gene>
    <name evidence="7" type="ORF">A3Q56_03541</name>
</gene>
<keyword evidence="8" id="KW-1185">Reference proteome</keyword>
<dbReference type="AlphaFoldDB" id="A0A177B4S4"/>
<dbReference type="GO" id="GO:0016020">
    <property type="term" value="C:membrane"/>
    <property type="evidence" value="ECO:0007669"/>
    <property type="project" value="UniProtKB-SubCell"/>
</dbReference>
<organism evidence="7 8">
    <name type="scientific">Intoshia linei</name>
    <dbReference type="NCBI Taxonomy" id="1819745"/>
    <lineage>
        <taxon>Eukaryota</taxon>
        <taxon>Metazoa</taxon>
        <taxon>Spiralia</taxon>
        <taxon>Lophotrochozoa</taxon>
        <taxon>Mesozoa</taxon>
        <taxon>Orthonectida</taxon>
        <taxon>Rhopaluridae</taxon>
        <taxon>Intoshia</taxon>
    </lineage>
</organism>
<evidence type="ECO:0000256" key="3">
    <source>
        <dbReference type="ARBA" id="ARBA00022989"/>
    </source>
</evidence>
<dbReference type="OrthoDB" id="262535at2759"/>
<evidence type="ECO:0000256" key="2">
    <source>
        <dbReference type="ARBA" id="ARBA00022692"/>
    </source>
</evidence>
<comment type="caution">
    <text evidence="7">The sequence shown here is derived from an EMBL/GenBank/DDBJ whole genome shotgun (WGS) entry which is preliminary data.</text>
</comment>
<evidence type="ECO:0000313" key="8">
    <source>
        <dbReference type="Proteomes" id="UP000078046"/>
    </source>
</evidence>
<evidence type="ECO:0000256" key="6">
    <source>
        <dbReference type="SAM" id="Phobius"/>
    </source>
</evidence>
<protein>
    <submittedName>
        <fullName evidence="7">Transmembrane protein</fullName>
    </submittedName>
</protein>
<dbReference type="PANTHER" id="PTHR13531">
    <property type="entry name" value="GEO07735P1-RELATED-RELATED"/>
    <property type="match status" value="1"/>
</dbReference>
<feature type="transmembrane region" description="Helical" evidence="6">
    <location>
        <begin position="933"/>
        <end position="955"/>
    </location>
</feature>
<sequence>MDLRKKKLQEILHKAEKLNKKMAQTSLDWSTDPKKCETLDYSTMEFKAFEKDSDNDSISSLDSSVDAAIDIIRFKLLVRYASLVHGIFFRGLEEKDGILTEKDSADEFKDIPIIMDNTQVQTLMIDEDVNDSYKLYFVSLNITKCNFNNYEMTSIYNNLILNDFGVYLIVRFIGLKEMFKSQIKLYKNELEFQFTKVFSQMYNMQNLSNYLNNYSVVEVWLKSINAQEMNDKLIGLVKIPVDNIFKIVKNLDYLDNSEFGKVHEMMSGYLNITNPFNFKVIGDLHIDIALHKKNPTTVKINDEIIPSELDLNCLVKLSNINSIKIKIFNLCSKSNTSSAFEKYSVFANWYENDLQKTLCFESSSRKINGCVLFDVIKISNFIFDKLEIDSICGHKIHFCIYIGDVDSKKQIGYCSLNLKDLLLASNFCVNTKLKISACGNVESEHSLFDDLHISVQLLKHVHVAKIEKSILLCGLFSVGKVSFNYDIIGSLEKAHVYVNGKFNWCKEHFRSRTISYINGVESFFNFNQTFNILLDAKSIQSYQEGYITFEIWKEFQNKLLGIVKVPLNAISMPLDGDNLNNDSLKHCASGYDIVKGYLPIMKTYSSTEVGEIEVKLTVGSIGTKFDLFQQKGTKPQFTSHEIYLPDHNLKSINENLKNKLNQLDILRVNLLKKLQDPIEVIKDTTESVELGNDQKINETIFSLNTDENYLNESQDCVNILPCTIPAFEQNMESKDPLCVKYVNELDTFEKYTENCDTLFSPQINETIIEDFNSLEILNNIEKSDKSVEIPSDVCIINFEESEKDQKNGVKKLNEIDYSLEQPFDCLYEITGIFDTANSEKDEDTVNVTLLNSCEIGSTKKVMEEPSNTNKPNEQKTEYLEELTKTSMDDSDLESLTVTSICSTSLDINDSTPERIIEKINKVLSKRSSLIFQLLLYFNWWYFLALFFSELALLSYKCTHVTYLYGTGIIFLEIFILLMMLTVENIRIYFGKKGNLTQEITGICLSIMLTLPSIILSFYLILFQTYVLRVEVIINSIQLFFIGLELILEVFCIVTFVRIKY</sequence>
<dbReference type="PANTHER" id="PTHR13531:SF0">
    <property type="entry name" value="GEO07735P1-RELATED"/>
    <property type="match status" value="1"/>
</dbReference>
<reference evidence="7 8" key="1">
    <citation type="submission" date="2016-04" db="EMBL/GenBank/DDBJ databases">
        <title>The genome of Intoshia linei affirms orthonectids as highly simplified spiralians.</title>
        <authorList>
            <person name="Mikhailov K.V."/>
            <person name="Slusarev G.S."/>
            <person name="Nikitin M.A."/>
            <person name="Logacheva M.D."/>
            <person name="Penin A."/>
            <person name="Aleoshin V."/>
            <person name="Panchin Y.V."/>
        </authorList>
    </citation>
    <scope>NUCLEOTIDE SEQUENCE [LARGE SCALE GENOMIC DNA]</scope>
    <source>
        <strain evidence="7">Intl2013</strain>
        <tissue evidence="7">Whole animal</tissue>
    </source>
</reference>
<comment type="subcellular location">
    <subcellularLocation>
        <location evidence="1">Membrane</location>
        <topology evidence="1">Multi-pass membrane protein</topology>
    </subcellularLocation>
</comment>
<feature type="transmembrane region" description="Helical" evidence="6">
    <location>
        <begin position="961"/>
        <end position="982"/>
    </location>
</feature>
<evidence type="ECO:0000256" key="1">
    <source>
        <dbReference type="ARBA" id="ARBA00004141"/>
    </source>
</evidence>
<keyword evidence="4 6" id="KW-0472">Membrane</keyword>
<proteinExistence type="predicted"/>
<evidence type="ECO:0000256" key="4">
    <source>
        <dbReference type="ARBA" id="ARBA00023136"/>
    </source>
</evidence>
<keyword evidence="5" id="KW-0175">Coiled coil</keyword>
<evidence type="ECO:0000313" key="7">
    <source>
        <dbReference type="EMBL" id="OAF68722.1"/>
    </source>
</evidence>
<dbReference type="Proteomes" id="UP000078046">
    <property type="component" value="Unassembled WGS sequence"/>
</dbReference>
<feature type="coiled-coil region" evidence="5">
    <location>
        <begin position="1"/>
        <end position="28"/>
    </location>
</feature>
<evidence type="ECO:0000256" key="5">
    <source>
        <dbReference type="SAM" id="Coils"/>
    </source>
</evidence>
<keyword evidence="2 6" id="KW-0812">Transmembrane</keyword>
<accession>A0A177B4S4</accession>
<dbReference type="EMBL" id="LWCA01000398">
    <property type="protein sequence ID" value="OAF68722.1"/>
    <property type="molecule type" value="Genomic_DNA"/>
</dbReference>
<feature type="transmembrane region" description="Helical" evidence="6">
    <location>
        <begin position="1032"/>
        <end position="1056"/>
    </location>
</feature>
<keyword evidence="3 6" id="KW-1133">Transmembrane helix</keyword>
<dbReference type="GO" id="GO:0035869">
    <property type="term" value="C:ciliary transition zone"/>
    <property type="evidence" value="ECO:0007669"/>
    <property type="project" value="TreeGrafter"/>
</dbReference>
<dbReference type="Pfam" id="PF09799">
    <property type="entry name" value="Transmemb_17"/>
    <property type="match status" value="1"/>
</dbReference>
<dbReference type="InterPro" id="IPR019184">
    <property type="entry name" value="Uncharacterised_TM-17"/>
</dbReference>